<protein>
    <submittedName>
        <fullName evidence="1">Uncharacterized protein</fullName>
    </submittedName>
</protein>
<evidence type="ECO:0000313" key="2">
    <source>
        <dbReference type="Proteomes" id="UP000326924"/>
    </source>
</evidence>
<keyword evidence="2" id="KW-1185">Reference proteome</keyword>
<organism evidence="1 2">
    <name type="scientific">Sphaerosporella brunnea</name>
    <dbReference type="NCBI Taxonomy" id="1250544"/>
    <lineage>
        <taxon>Eukaryota</taxon>
        <taxon>Fungi</taxon>
        <taxon>Dikarya</taxon>
        <taxon>Ascomycota</taxon>
        <taxon>Pezizomycotina</taxon>
        <taxon>Pezizomycetes</taxon>
        <taxon>Pezizales</taxon>
        <taxon>Pyronemataceae</taxon>
        <taxon>Sphaerosporella</taxon>
    </lineage>
</organism>
<sequence length="95" mass="10318">MAAPSQAAPSAVEDEPEAFYNKMAGSWGDYCLISEEIATKSSKHFMKACGLLEMQIQNLVKKGTVLGLKLEILQLLLEKSKSGDITMAVLKEALD</sequence>
<dbReference type="Proteomes" id="UP000326924">
    <property type="component" value="Unassembled WGS sequence"/>
</dbReference>
<proteinExistence type="predicted"/>
<dbReference type="EMBL" id="VXIS01000022">
    <property type="protein sequence ID" value="KAA8912588.1"/>
    <property type="molecule type" value="Genomic_DNA"/>
</dbReference>
<dbReference type="AlphaFoldDB" id="A0A5J5F6T5"/>
<comment type="caution">
    <text evidence="1">The sequence shown here is derived from an EMBL/GenBank/DDBJ whole genome shotgun (WGS) entry which is preliminary data.</text>
</comment>
<name>A0A5J5F6T5_9PEZI</name>
<dbReference type="InParanoid" id="A0A5J5F6T5"/>
<accession>A0A5J5F6T5</accession>
<reference evidence="1 2" key="1">
    <citation type="submission" date="2019-09" db="EMBL/GenBank/DDBJ databases">
        <title>Draft genome of the ectomycorrhizal ascomycete Sphaerosporella brunnea.</title>
        <authorList>
            <consortium name="DOE Joint Genome Institute"/>
            <person name="Benucci G.M."/>
            <person name="Marozzi G."/>
            <person name="Antonielli L."/>
            <person name="Sanchez S."/>
            <person name="Marco P."/>
            <person name="Wang X."/>
            <person name="Falini L.B."/>
            <person name="Barry K."/>
            <person name="Haridas S."/>
            <person name="Lipzen A."/>
            <person name="Labutti K."/>
            <person name="Grigoriev I.V."/>
            <person name="Murat C."/>
            <person name="Martin F."/>
            <person name="Albertini E."/>
            <person name="Donnini D."/>
            <person name="Bonito G."/>
        </authorList>
    </citation>
    <scope>NUCLEOTIDE SEQUENCE [LARGE SCALE GENOMIC DNA]</scope>
    <source>
        <strain evidence="1 2">Sb_GMNB300</strain>
    </source>
</reference>
<gene>
    <name evidence="1" type="ORF">FN846DRAFT_903467</name>
</gene>
<evidence type="ECO:0000313" key="1">
    <source>
        <dbReference type="EMBL" id="KAA8912588.1"/>
    </source>
</evidence>